<proteinExistence type="predicted"/>
<gene>
    <name evidence="3" type="ORF">SMD44_04614</name>
</gene>
<dbReference type="Pfam" id="PF00196">
    <property type="entry name" value="GerE"/>
    <property type="match status" value="1"/>
</dbReference>
<dbReference type="GO" id="GO:0003677">
    <property type="term" value="F:DNA binding"/>
    <property type="evidence" value="ECO:0007669"/>
    <property type="project" value="InterPro"/>
</dbReference>
<dbReference type="PANTHER" id="PTHR34293:SF1">
    <property type="entry name" value="HTH-TYPE TRANSCRIPTIONAL REGULATOR TRMBL2"/>
    <property type="match status" value="1"/>
</dbReference>
<dbReference type="Proteomes" id="UP000195880">
    <property type="component" value="Chromosome"/>
</dbReference>
<dbReference type="STRING" id="67267.GCA_000716675_05580"/>
<dbReference type="KEGG" id="salf:SMD44_04614"/>
<name>A0A1Z1WFC1_9ACTN</name>
<dbReference type="SMART" id="SM00421">
    <property type="entry name" value="HTH_LUXR"/>
    <property type="match status" value="1"/>
</dbReference>
<evidence type="ECO:0000259" key="2">
    <source>
        <dbReference type="SMART" id="SM00421"/>
    </source>
</evidence>
<dbReference type="InterPro" id="IPR036388">
    <property type="entry name" value="WH-like_DNA-bd_sf"/>
</dbReference>
<organism evidence="3 4">
    <name type="scientific">Streptomyces alboflavus</name>
    <dbReference type="NCBI Taxonomy" id="67267"/>
    <lineage>
        <taxon>Bacteria</taxon>
        <taxon>Bacillati</taxon>
        <taxon>Actinomycetota</taxon>
        <taxon>Actinomycetes</taxon>
        <taxon>Kitasatosporales</taxon>
        <taxon>Streptomycetaceae</taxon>
        <taxon>Streptomyces</taxon>
    </lineage>
</organism>
<evidence type="ECO:0000256" key="1">
    <source>
        <dbReference type="SAM" id="MobiDB-lite"/>
    </source>
</evidence>
<dbReference type="InterPro" id="IPR000792">
    <property type="entry name" value="Tscrpt_reg_LuxR_C"/>
</dbReference>
<dbReference type="SUPFAM" id="SSF46894">
    <property type="entry name" value="C-terminal effector domain of the bipartite response regulators"/>
    <property type="match status" value="1"/>
</dbReference>
<dbReference type="GO" id="GO:0006355">
    <property type="term" value="P:regulation of DNA-templated transcription"/>
    <property type="evidence" value="ECO:0007669"/>
    <property type="project" value="InterPro"/>
</dbReference>
<feature type="domain" description="HTH luxR-type" evidence="2">
    <location>
        <begin position="352"/>
        <end position="409"/>
    </location>
</feature>
<reference evidence="3 4" key="1">
    <citation type="submission" date="2017-05" db="EMBL/GenBank/DDBJ databases">
        <title>Streptomyces alboflavus Genome sequencing and assembly.</title>
        <authorList>
            <person name="Wang Y."/>
            <person name="Du B."/>
            <person name="Ding Y."/>
            <person name="Liu H."/>
            <person name="Hou Q."/>
            <person name="Liu K."/>
            <person name="Wang C."/>
            <person name="Yao L."/>
        </authorList>
    </citation>
    <scope>NUCLEOTIDE SEQUENCE [LARGE SCALE GENOMIC DNA]</scope>
    <source>
        <strain evidence="3 4">MDJK44</strain>
    </source>
</reference>
<dbReference type="EMBL" id="CP021748">
    <property type="protein sequence ID" value="ARX85155.1"/>
    <property type="molecule type" value="Genomic_DNA"/>
</dbReference>
<dbReference type="RefSeq" id="WP_087885121.1">
    <property type="nucleotide sequence ID" value="NZ_CP021748.1"/>
</dbReference>
<keyword evidence="4" id="KW-1185">Reference proteome</keyword>
<evidence type="ECO:0000313" key="4">
    <source>
        <dbReference type="Proteomes" id="UP000195880"/>
    </source>
</evidence>
<feature type="compositionally biased region" description="Pro residues" evidence="1">
    <location>
        <begin position="231"/>
        <end position="245"/>
    </location>
</feature>
<accession>A0A1Z1WFC1</accession>
<dbReference type="eggNOG" id="COG2197">
    <property type="taxonomic scope" value="Bacteria"/>
</dbReference>
<feature type="region of interest" description="Disordered" evidence="1">
    <location>
        <begin position="197"/>
        <end position="281"/>
    </location>
</feature>
<dbReference type="InterPro" id="IPR016032">
    <property type="entry name" value="Sig_transdc_resp-reg_C-effctor"/>
</dbReference>
<sequence length="419" mass="44577">MQDVATQAAPTARGGPQGTAGFRLTGPAPGGEPAARHHVPHEPVDVCEAGRALYLRALQERRVPAKAAAATPCLIDTGLLHPDPDDATWLRPTAAAVALPRLLDDIEGRVARQRGRATRLAASFEPFLRLGADRTSDLSASPVTVLKGTPRIRLAVRQAMAEASQEILGIQPGDSRPRLLPHNEPWRLEEFAARGGHMRMLSRPRTADDVLPGLRRPEPSPHGPSVVGPAVPGPSLPGSSPPGPGQPGSAPTGPGQRGPGGSGPASRARTTPASWAPAPARAVGREVRTLDELPPCLLVFDRDVAFIPAVEDGSVAFELRSSALVSYLATAFDILWRLATPLYREDAPAPPEQEISDVQRAIAHLLTEGRTDAEIARHLDMNVRTVRLHVARLAALLGSRSRTQLGYLIGRSGLVEHHR</sequence>
<dbReference type="InterPro" id="IPR051797">
    <property type="entry name" value="TrmB-like"/>
</dbReference>
<dbReference type="Gene3D" id="1.10.10.10">
    <property type="entry name" value="Winged helix-like DNA-binding domain superfamily/Winged helix DNA-binding domain"/>
    <property type="match status" value="1"/>
</dbReference>
<feature type="region of interest" description="Disordered" evidence="1">
    <location>
        <begin position="1"/>
        <end position="38"/>
    </location>
</feature>
<dbReference type="PANTHER" id="PTHR34293">
    <property type="entry name" value="HTH-TYPE TRANSCRIPTIONAL REGULATOR TRMBL2"/>
    <property type="match status" value="1"/>
</dbReference>
<protein>
    <recommendedName>
        <fullName evidence="2">HTH luxR-type domain-containing protein</fullName>
    </recommendedName>
</protein>
<evidence type="ECO:0000313" key="3">
    <source>
        <dbReference type="EMBL" id="ARX85155.1"/>
    </source>
</evidence>
<dbReference type="AlphaFoldDB" id="A0A1Z1WFC1"/>